<dbReference type="OrthoDB" id="9984275at2759"/>
<dbReference type="InterPro" id="IPR019734">
    <property type="entry name" value="TPR_rpt"/>
</dbReference>
<evidence type="ECO:0000256" key="1">
    <source>
        <dbReference type="ARBA" id="ARBA00004170"/>
    </source>
</evidence>
<evidence type="ECO:0000256" key="4">
    <source>
        <dbReference type="ARBA" id="ARBA00022892"/>
    </source>
</evidence>
<comment type="subcellular location">
    <subcellularLocation>
        <location evidence="1 8">Membrane</location>
        <topology evidence="1 8">Peripheral membrane protein</topology>
    </subcellularLocation>
</comment>
<comment type="similarity">
    <text evidence="2 8">Belongs to the SNAP family.</text>
</comment>
<dbReference type="Gene3D" id="1.25.40.10">
    <property type="entry name" value="Tetratricopeptide repeat domain"/>
    <property type="match status" value="1"/>
</dbReference>
<evidence type="ECO:0000313" key="11">
    <source>
        <dbReference type="Proteomes" id="UP000594638"/>
    </source>
</evidence>
<evidence type="ECO:0000256" key="6">
    <source>
        <dbReference type="ARBA" id="ARBA00023136"/>
    </source>
</evidence>
<comment type="caution">
    <text evidence="10">The sequence shown here is derived from an EMBL/GenBank/DDBJ whole genome shotgun (WGS) entry which is preliminary data.</text>
</comment>
<name>A0A8S0U1Y8_OLEEU</name>
<dbReference type="Proteomes" id="UP000594638">
    <property type="component" value="Unassembled WGS sequence"/>
</dbReference>
<keyword evidence="7" id="KW-0802">TPR repeat</keyword>
<dbReference type="PRINTS" id="PR00448">
    <property type="entry name" value="NSFATTACHMNT"/>
</dbReference>
<dbReference type="PANTHER" id="PTHR13768:SF8">
    <property type="entry name" value="ALPHA-SOLUBLE NSF ATTACHMENT PROTEIN"/>
    <property type="match status" value="1"/>
</dbReference>
<organism evidence="10 11">
    <name type="scientific">Olea europaea subsp. europaea</name>
    <dbReference type="NCBI Taxonomy" id="158383"/>
    <lineage>
        <taxon>Eukaryota</taxon>
        <taxon>Viridiplantae</taxon>
        <taxon>Streptophyta</taxon>
        <taxon>Embryophyta</taxon>
        <taxon>Tracheophyta</taxon>
        <taxon>Spermatophyta</taxon>
        <taxon>Magnoliopsida</taxon>
        <taxon>eudicotyledons</taxon>
        <taxon>Gunneridae</taxon>
        <taxon>Pentapetalae</taxon>
        <taxon>asterids</taxon>
        <taxon>lamiids</taxon>
        <taxon>Lamiales</taxon>
        <taxon>Oleaceae</taxon>
        <taxon>Oleeae</taxon>
        <taxon>Olea</taxon>
    </lineage>
</organism>
<dbReference type="SUPFAM" id="SSF48452">
    <property type="entry name" value="TPR-like"/>
    <property type="match status" value="1"/>
</dbReference>
<evidence type="ECO:0000256" key="8">
    <source>
        <dbReference type="RuleBase" id="RU367013"/>
    </source>
</evidence>
<dbReference type="AlphaFoldDB" id="A0A8S0U1Y8"/>
<evidence type="ECO:0000256" key="7">
    <source>
        <dbReference type="PROSITE-ProRule" id="PRU00339"/>
    </source>
</evidence>
<dbReference type="SMART" id="SM00028">
    <property type="entry name" value="TPR"/>
    <property type="match status" value="3"/>
</dbReference>
<keyword evidence="9" id="KW-0812">Transmembrane</keyword>
<sequence>MGDQMVKGEEFERKAEKKITGWGLFSSKHEDAADLYQKAANSFKLAKSWDRAAMVYIKLANCNLKLGSKHEAASAYVDAANCYKKTSPKQAISCLDQAVTIFLEISRLNMAARYCKDIGELYEQQENFDQAVVYFERSADLFQTEEVTTSANQCRLKVAQFSAQSGKYPKAIEIYEEIARHSLNNNLLKYGARGHLLNAGICQLCKGDVVAITNALEKYQVKHPYIIAVVNFSSIVLLGVNKFLLLV</sequence>
<dbReference type="PROSITE" id="PS50005">
    <property type="entry name" value="TPR"/>
    <property type="match status" value="1"/>
</dbReference>
<dbReference type="GO" id="GO:0005483">
    <property type="term" value="F:soluble NSF attachment protein activity"/>
    <property type="evidence" value="ECO:0007669"/>
    <property type="project" value="TreeGrafter"/>
</dbReference>
<keyword evidence="9" id="KW-1133">Transmembrane helix</keyword>
<dbReference type="PANTHER" id="PTHR13768">
    <property type="entry name" value="SOLUBLE NSF ATTACHMENT PROTEIN SNAP"/>
    <property type="match status" value="1"/>
</dbReference>
<evidence type="ECO:0000313" key="10">
    <source>
        <dbReference type="EMBL" id="CAA3010103.1"/>
    </source>
</evidence>
<evidence type="ECO:0000256" key="9">
    <source>
        <dbReference type="SAM" id="Phobius"/>
    </source>
</evidence>
<accession>A0A8S0U1Y8</accession>
<dbReference type="GO" id="GO:0006886">
    <property type="term" value="P:intracellular protein transport"/>
    <property type="evidence" value="ECO:0007669"/>
    <property type="project" value="UniProtKB-UniRule"/>
</dbReference>
<dbReference type="GO" id="GO:0019905">
    <property type="term" value="F:syntaxin binding"/>
    <property type="evidence" value="ECO:0007669"/>
    <property type="project" value="TreeGrafter"/>
</dbReference>
<dbReference type="Gramene" id="OE9A086681T1">
    <property type="protein sequence ID" value="OE9A086681C1"/>
    <property type="gene ID" value="OE9A086681"/>
</dbReference>
<dbReference type="GO" id="GO:0035494">
    <property type="term" value="P:SNARE complex disassembly"/>
    <property type="evidence" value="ECO:0007669"/>
    <property type="project" value="TreeGrafter"/>
</dbReference>
<feature type="transmembrane region" description="Helical" evidence="9">
    <location>
        <begin position="225"/>
        <end position="245"/>
    </location>
</feature>
<reference evidence="10 11" key="1">
    <citation type="submission" date="2019-12" db="EMBL/GenBank/DDBJ databases">
        <authorList>
            <person name="Alioto T."/>
            <person name="Alioto T."/>
            <person name="Gomez Garrido J."/>
        </authorList>
    </citation>
    <scope>NUCLEOTIDE SEQUENCE [LARGE SCALE GENOMIC DNA]</scope>
</reference>
<evidence type="ECO:0000256" key="2">
    <source>
        <dbReference type="ARBA" id="ARBA00010050"/>
    </source>
</evidence>
<keyword evidence="5 8" id="KW-0653">Protein transport</keyword>
<feature type="repeat" description="TPR" evidence="7">
    <location>
        <begin position="112"/>
        <end position="145"/>
    </location>
</feature>
<dbReference type="Pfam" id="PF14938">
    <property type="entry name" value="SNAP"/>
    <property type="match status" value="1"/>
</dbReference>
<protein>
    <submittedName>
        <fullName evidence="10">Alpha-soluble nsf attachment</fullName>
    </submittedName>
</protein>
<dbReference type="EMBL" id="CACTIH010007334">
    <property type="protein sequence ID" value="CAA3010103.1"/>
    <property type="molecule type" value="Genomic_DNA"/>
</dbReference>
<evidence type="ECO:0000256" key="3">
    <source>
        <dbReference type="ARBA" id="ARBA00022448"/>
    </source>
</evidence>
<evidence type="ECO:0000256" key="5">
    <source>
        <dbReference type="ARBA" id="ARBA00022927"/>
    </source>
</evidence>
<dbReference type="InterPro" id="IPR011990">
    <property type="entry name" value="TPR-like_helical_dom_sf"/>
</dbReference>
<dbReference type="InterPro" id="IPR000744">
    <property type="entry name" value="NSF_attach"/>
</dbReference>
<gene>
    <name evidence="10" type="ORF">OLEA9_A086681</name>
</gene>
<dbReference type="CDD" id="cd15832">
    <property type="entry name" value="SNAP"/>
    <property type="match status" value="1"/>
</dbReference>
<keyword evidence="4 8" id="KW-0931">ER-Golgi transport</keyword>
<comment type="function">
    <text evidence="8">Required for vesicular transport between the endoplasmic reticulum and the Golgi apparatus.</text>
</comment>
<dbReference type="FunFam" id="1.25.40.10:FF:000049">
    <property type="entry name" value="Alpha-soluble NSF attachment protein-like"/>
    <property type="match status" value="1"/>
</dbReference>
<keyword evidence="6 8" id="KW-0472">Membrane</keyword>
<keyword evidence="3 8" id="KW-0813">Transport</keyword>
<keyword evidence="11" id="KW-1185">Reference proteome</keyword>
<dbReference type="GO" id="GO:0005774">
    <property type="term" value="C:vacuolar membrane"/>
    <property type="evidence" value="ECO:0007669"/>
    <property type="project" value="TreeGrafter"/>
</dbReference>
<dbReference type="GO" id="GO:0031201">
    <property type="term" value="C:SNARE complex"/>
    <property type="evidence" value="ECO:0007669"/>
    <property type="project" value="TreeGrafter"/>
</dbReference>
<proteinExistence type="inferred from homology"/>